<dbReference type="EMBL" id="HBGJ01013082">
    <property type="protein sequence ID" value="CAD9249901.1"/>
    <property type="molecule type" value="Transcribed_RNA"/>
</dbReference>
<feature type="compositionally biased region" description="Low complexity" evidence="1">
    <location>
        <begin position="82"/>
        <end position="95"/>
    </location>
</feature>
<reference evidence="2" key="1">
    <citation type="submission" date="2021-01" db="EMBL/GenBank/DDBJ databases">
        <authorList>
            <person name="Corre E."/>
            <person name="Pelletier E."/>
            <person name="Niang G."/>
            <person name="Scheremetjew M."/>
            <person name="Finn R."/>
            <person name="Kale V."/>
            <person name="Holt S."/>
            <person name="Cochrane G."/>
            <person name="Meng A."/>
            <person name="Brown T."/>
            <person name="Cohen L."/>
        </authorList>
    </citation>
    <scope>NUCLEOTIDE SEQUENCE</scope>
    <source>
        <strain evidence="2">CCMP2877</strain>
    </source>
</reference>
<gene>
    <name evidence="2" type="ORF">PPAR1163_LOCUS8262</name>
</gene>
<name>A0A7S1XPE9_9STRA</name>
<dbReference type="AlphaFoldDB" id="A0A7S1XPE9"/>
<proteinExistence type="predicted"/>
<sequence>MEAFTIASRFPGSAEAATTTVVARIWADLASLAASSADGGDGAADASTLIAVDRHGLRALGLFADAWVSVALAPNPDPNPNANPNAGPAAPTALARMSESAMETAKAAGASITRAFGDSLGLGRFDAEENRRKKRKLHAEILAKLESRRSKRERDD</sequence>
<accession>A0A7S1XPE9</accession>
<protein>
    <submittedName>
        <fullName evidence="2">Uncharacterized protein</fullName>
    </submittedName>
</protein>
<evidence type="ECO:0000313" key="2">
    <source>
        <dbReference type="EMBL" id="CAD9249901.1"/>
    </source>
</evidence>
<evidence type="ECO:0000256" key="1">
    <source>
        <dbReference type="SAM" id="MobiDB-lite"/>
    </source>
</evidence>
<organism evidence="2">
    <name type="scientific">Phaeomonas parva</name>
    <dbReference type="NCBI Taxonomy" id="124430"/>
    <lineage>
        <taxon>Eukaryota</taxon>
        <taxon>Sar</taxon>
        <taxon>Stramenopiles</taxon>
        <taxon>Ochrophyta</taxon>
        <taxon>Pinguiophyceae</taxon>
        <taxon>Pinguiochrysidales</taxon>
        <taxon>Pinguiochrysidaceae</taxon>
        <taxon>Phaeomonas</taxon>
    </lineage>
</organism>
<feature type="region of interest" description="Disordered" evidence="1">
    <location>
        <begin position="74"/>
        <end position="98"/>
    </location>
</feature>